<feature type="non-terminal residue" evidence="1">
    <location>
        <position position="1"/>
    </location>
</feature>
<comment type="caution">
    <text evidence="1">The sequence shown here is derived from an EMBL/GenBank/DDBJ whole genome shotgun (WGS) entry which is preliminary data.</text>
</comment>
<sequence>VTALLQYHAQNIDEQRYEIYPNEHFQCLINYHREKNILIDQSPDDPIL</sequence>
<dbReference type="Proteomes" id="UP000663868">
    <property type="component" value="Unassembled WGS sequence"/>
</dbReference>
<proteinExistence type="predicted"/>
<evidence type="ECO:0000313" key="2">
    <source>
        <dbReference type="Proteomes" id="UP000663868"/>
    </source>
</evidence>
<accession>A0A819WD55</accession>
<gene>
    <name evidence="1" type="ORF">KXQ929_LOCUS35851</name>
</gene>
<name>A0A819WD55_9BILA</name>
<organism evidence="1 2">
    <name type="scientific">Adineta steineri</name>
    <dbReference type="NCBI Taxonomy" id="433720"/>
    <lineage>
        <taxon>Eukaryota</taxon>
        <taxon>Metazoa</taxon>
        <taxon>Spiralia</taxon>
        <taxon>Gnathifera</taxon>
        <taxon>Rotifera</taxon>
        <taxon>Eurotatoria</taxon>
        <taxon>Bdelloidea</taxon>
        <taxon>Adinetida</taxon>
        <taxon>Adinetidae</taxon>
        <taxon>Adineta</taxon>
    </lineage>
</organism>
<reference evidence="1" key="1">
    <citation type="submission" date="2021-02" db="EMBL/GenBank/DDBJ databases">
        <authorList>
            <person name="Nowell W R."/>
        </authorList>
    </citation>
    <scope>NUCLEOTIDE SEQUENCE</scope>
</reference>
<dbReference type="AlphaFoldDB" id="A0A819WD55"/>
<protein>
    <submittedName>
        <fullName evidence="1">Uncharacterized protein</fullName>
    </submittedName>
</protein>
<evidence type="ECO:0000313" key="1">
    <source>
        <dbReference type="EMBL" id="CAF4124856.1"/>
    </source>
</evidence>
<dbReference type="EMBL" id="CAJOBB010005337">
    <property type="protein sequence ID" value="CAF4124856.1"/>
    <property type="molecule type" value="Genomic_DNA"/>
</dbReference>